<sequence length="1498" mass="177707">MNEKINEQEEEKYLAVDFSINLEIGSRNRDDIYRESLKEQFKKIQRKLKLYGKEEIEFEEFVRLCFPKIKSTYYVSAPSFRVVTTEYNGYKAISNMYIRPEKTIALSSIIPEELDIFFVGDFMTNRFTSFVIKGIELIDNSISKPIETEIRCNTICALKKSLGEAYYEFEEGKEYPSFLNNNTIINLTEKTCPVYELDDVISILDDWGDYIEFRGYYLKEQSKKNEKINKVELKKAYSISRSEYKKNVKDYSELLLDGIKSFEKRDEVILNENVENSKEITLIKVEISRNLSEINQNLLDDKKMSLYEKELRKFSKDNVALSLIEPQYTQYMKNIILYIGDRLAFEVEDIYPDCSKIINKFNEKIKQEETSINDRYRKIIENKVSEAKKEKNKELEKLEKEEKEEYFKQLDNTLETDILENKDQDIKKEIQKQIKEIKDKYNNLRKKIKKSNKKQKDKNIENKEEIEKIAQNEKEEISKIDISNFYIERNEKLKEEYIKDKKIERDKKVKNFCIAKEKEIRQELEPSIAQEKQSRKEKLEEEKNKKIEATKAELSQRYFYIYFKIDDKKINDEELKNLNFLIYDNRAEKKKIERQEKALYSLYDGYVKNPFLASYFFEAEKLPENENEIQEIEYFSERLNDRQKEAVKRAVRSKGLFLLQGPPGTGKTEVIAEIAAQYIKQGRKVLISSETHKAIDNVFERLPKIPEIRALRLLPSSTLTKETNYSPKKLVDNLYFNISSVLNRKIKQYNNFKTMKNDFNDKMQDLKFRHKRLLELKESCKDIENKKKKFQQEISECDTKIQTKRDLRKVCENEKNEYEILLSEIEKGNFNDEIDDKRKILISLSSENYLYINYLNLEKIKKIHELDIEQVEEEFKLIEENEQKFSIESQKQELKSKIEKLVDPDTYLPLSGKEKEVKKLQEDLIRLKNNEPEDNIDYSKYNIVSLVPANEISTNKNGIIKELMEIKLKINNFISEEREEIAPKIEELDAKIENMIKEIADTKKKKDELSSKKEELENDNSYTDFKEKGQVLKREIKRFFEEFEIYEEYEENNFDVAIEIIEKKWKDIEINQGSLEEENKLKIPMYESICKYLADEKILEEDRISFTKKLFINANIFGITCTSRDNFTEDAMEELREYNLGDVNIRNVGIDVVIIDEVSKSSFLELLISTLYGKTVILVGDHRQLPPLYDLKHLKENDFENLDPTIINYQRNKEYQELYEKSFFKELFEKIPDSYKIMLNKQYRCHSDIMDVFNHFYKTAGKKGLEIGLTNQNDIKQHGLSIKEKNKILIDPENHVYFVNCNEYESRNEDSSSIINEQEAEVVSKLLKLINEEYGNMLKKGDLVCEKNYDERKSIGVICTYSDQAKQIKNKIKGEKFENFSKKREERLIINTVDDFQGDERDIIILSMVRNPKGRHNREFIDQFERINVALSRARCMLIIVGAQDFLSKTSIDLPDINGHKELDRKSFPIYKEIIKTIKMKGRILQAEDIIGEEKNDK</sequence>
<dbReference type="Gene3D" id="3.40.50.300">
    <property type="entry name" value="P-loop containing nucleotide triphosphate hydrolases"/>
    <property type="match status" value="3"/>
</dbReference>
<keyword evidence="3" id="KW-0378">Hydrolase</keyword>
<feature type="coiled-coil region" evidence="6">
    <location>
        <begin position="854"/>
        <end position="930"/>
    </location>
</feature>
<evidence type="ECO:0000256" key="2">
    <source>
        <dbReference type="ARBA" id="ARBA00022741"/>
    </source>
</evidence>
<evidence type="ECO:0000313" key="9">
    <source>
        <dbReference type="Proteomes" id="UP000231749"/>
    </source>
</evidence>
<evidence type="ECO:0000256" key="4">
    <source>
        <dbReference type="ARBA" id="ARBA00022806"/>
    </source>
</evidence>
<dbReference type="Pfam" id="PF13086">
    <property type="entry name" value="AAA_11"/>
    <property type="match status" value="2"/>
</dbReference>
<dbReference type="CDD" id="cd17934">
    <property type="entry name" value="DEXXQc_Upf1-like"/>
    <property type="match status" value="1"/>
</dbReference>
<dbReference type="GO" id="GO:0043139">
    <property type="term" value="F:5'-3' DNA helicase activity"/>
    <property type="evidence" value="ECO:0007669"/>
    <property type="project" value="TreeGrafter"/>
</dbReference>
<proteinExistence type="inferred from homology"/>
<keyword evidence="4" id="KW-0347">Helicase</keyword>
<feature type="domain" description="AAA+ ATPase" evidence="7">
    <location>
        <begin position="653"/>
        <end position="1205"/>
    </location>
</feature>
<evidence type="ECO:0000256" key="1">
    <source>
        <dbReference type="ARBA" id="ARBA00007913"/>
    </source>
</evidence>
<dbReference type="InterPro" id="IPR050534">
    <property type="entry name" value="Coronavir_polyprotein_1ab"/>
</dbReference>
<evidence type="ECO:0000256" key="6">
    <source>
        <dbReference type="SAM" id="Coils"/>
    </source>
</evidence>
<feature type="coiled-coil region" evidence="6">
    <location>
        <begin position="529"/>
        <end position="557"/>
    </location>
</feature>
<dbReference type="PANTHER" id="PTHR43788">
    <property type="entry name" value="DNA2/NAM7 HELICASE FAMILY MEMBER"/>
    <property type="match status" value="1"/>
</dbReference>
<reference evidence="9" key="1">
    <citation type="submission" date="2017-11" db="EMBL/GenBank/DDBJ databases">
        <title>Genome sequencing of Fusobacterium periodonticum KCOM 1282.</title>
        <authorList>
            <person name="Kook J.-K."/>
            <person name="Park S.-N."/>
            <person name="Lim Y.K."/>
        </authorList>
    </citation>
    <scope>NUCLEOTIDE SEQUENCE [LARGE SCALE GENOMIC DNA]</scope>
    <source>
        <strain evidence="9">KCOM 1282</strain>
    </source>
</reference>
<dbReference type="InterPro" id="IPR003593">
    <property type="entry name" value="AAA+_ATPase"/>
</dbReference>
<protein>
    <recommendedName>
        <fullName evidence="7">AAA+ ATPase domain-containing protein</fullName>
    </recommendedName>
</protein>
<keyword evidence="2" id="KW-0547">Nucleotide-binding</keyword>
<comment type="similarity">
    <text evidence="1">Belongs to the DNA2/NAM7 helicase family.</text>
</comment>
<organism evidence="8 9">
    <name type="scientific">Fusobacterium pseudoperiodonticum</name>
    <dbReference type="NCBI Taxonomy" id="2663009"/>
    <lineage>
        <taxon>Bacteria</taxon>
        <taxon>Fusobacteriati</taxon>
        <taxon>Fusobacteriota</taxon>
        <taxon>Fusobacteriia</taxon>
        <taxon>Fusobacteriales</taxon>
        <taxon>Fusobacteriaceae</taxon>
        <taxon>Fusobacterium</taxon>
    </lineage>
</organism>
<feature type="coiled-coil region" evidence="6">
    <location>
        <begin position="985"/>
        <end position="1019"/>
    </location>
</feature>
<keyword evidence="6" id="KW-0175">Coiled coil</keyword>
<dbReference type="Pfam" id="PF13087">
    <property type="entry name" value="AAA_12"/>
    <property type="match status" value="1"/>
</dbReference>
<dbReference type="SMART" id="SM00382">
    <property type="entry name" value="AAA"/>
    <property type="match status" value="1"/>
</dbReference>
<dbReference type="Proteomes" id="UP000231749">
    <property type="component" value="Chromosome"/>
</dbReference>
<evidence type="ECO:0000256" key="5">
    <source>
        <dbReference type="ARBA" id="ARBA00022840"/>
    </source>
</evidence>
<gene>
    <name evidence="8" type="ORF">CTM86_08905</name>
</gene>
<evidence type="ECO:0000259" key="7">
    <source>
        <dbReference type="SMART" id="SM00382"/>
    </source>
</evidence>
<dbReference type="PANTHER" id="PTHR43788:SF8">
    <property type="entry name" value="DNA-BINDING PROTEIN SMUBP-2"/>
    <property type="match status" value="1"/>
</dbReference>
<evidence type="ECO:0000313" key="8">
    <source>
        <dbReference type="EMBL" id="ATV66704.1"/>
    </source>
</evidence>
<dbReference type="InterPro" id="IPR041679">
    <property type="entry name" value="DNA2/NAM7-like_C"/>
</dbReference>
<dbReference type="InterPro" id="IPR027417">
    <property type="entry name" value="P-loop_NTPase"/>
</dbReference>
<dbReference type="GO" id="GO:0005524">
    <property type="term" value="F:ATP binding"/>
    <property type="evidence" value="ECO:0007669"/>
    <property type="project" value="UniProtKB-KW"/>
</dbReference>
<dbReference type="InterPro" id="IPR047187">
    <property type="entry name" value="SF1_C_Upf1"/>
</dbReference>
<dbReference type="EMBL" id="CP024702">
    <property type="protein sequence ID" value="ATV66704.1"/>
    <property type="molecule type" value="Genomic_DNA"/>
</dbReference>
<dbReference type="SUPFAM" id="SSF52540">
    <property type="entry name" value="P-loop containing nucleoside triphosphate hydrolases"/>
    <property type="match status" value="1"/>
</dbReference>
<dbReference type="RefSeq" id="WP_099990993.1">
    <property type="nucleotide sequence ID" value="NZ_CP024702.1"/>
</dbReference>
<dbReference type="GO" id="GO:0016787">
    <property type="term" value="F:hydrolase activity"/>
    <property type="evidence" value="ECO:0007669"/>
    <property type="project" value="UniProtKB-KW"/>
</dbReference>
<accession>A0AAD0ATD1</accession>
<keyword evidence="5" id="KW-0067">ATP-binding</keyword>
<feature type="coiled-coil region" evidence="6">
    <location>
        <begin position="377"/>
        <end position="476"/>
    </location>
</feature>
<name>A0AAD0ATD1_9FUSO</name>
<evidence type="ECO:0000256" key="3">
    <source>
        <dbReference type="ARBA" id="ARBA00022801"/>
    </source>
</evidence>
<feature type="coiled-coil region" evidence="6">
    <location>
        <begin position="773"/>
        <end position="824"/>
    </location>
</feature>
<dbReference type="InterPro" id="IPR041677">
    <property type="entry name" value="DNA2/NAM7_AAA_11"/>
</dbReference>
<dbReference type="CDD" id="cd18808">
    <property type="entry name" value="SF1_C_Upf1"/>
    <property type="match status" value="1"/>
</dbReference>